<dbReference type="PANTHER" id="PTHR14741:SF32">
    <property type="entry name" value="TRIMETHYLGUANOSINE SYNTHASE"/>
    <property type="match status" value="1"/>
</dbReference>
<accession>A0A4U3MQF8</accession>
<dbReference type="Pfam" id="PF18096">
    <property type="entry name" value="Thump_like"/>
    <property type="match status" value="1"/>
</dbReference>
<dbReference type="Gene3D" id="3.40.50.150">
    <property type="entry name" value="Vaccinia Virus protein VP39"/>
    <property type="match status" value="1"/>
</dbReference>
<evidence type="ECO:0000259" key="1">
    <source>
        <dbReference type="Pfam" id="PF13649"/>
    </source>
</evidence>
<dbReference type="SUPFAM" id="SSF53335">
    <property type="entry name" value="S-adenosyl-L-methionine-dependent methyltransferases"/>
    <property type="match status" value="1"/>
</dbReference>
<dbReference type="EMBL" id="SZQA01000002">
    <property type="protein sequence ID" value="TKK91022.1"/>
    <property type="molecule type" value="Genomic_DNA"/>
</dbReference>
<evidence type="ECO:0000313" key="3">
    <source>
        <dbReference type="EMBL" id="TKK91022.1"/>
    </source>
</evidence>
<organism evidence="3 4">
    <name type="scientific">Herbidospora galbida</name>
    <dbReference type="NCBI Taxonomy" id="2575442"/>
    <lineage>
        <taxon>Bacteria</taxon>
        <taxon>Bacillati</taxon>
        <taxon>Actinomycetota</taxon>
        <taxon>Actinomycetes</taxon>
        <taxon>Streptosporangiales</taxon>
        <taxon>Streptosporangiaceae</taxon>
        <taxon>Herbidospora</taxon>
    </lineage>
</organism>
<reference evidence="3 4" key="1">
    <citation type="submission" date="2019-04" db="EMBL/GenBank/DDBJ databases">
        <title>Herbidospora sp. NEAU-GS14.nov., a novel actinomycete isolated from soil.</title>
        <authorList>
            <person name="Han L."/>
        </authorList>
    </citation>
    <scope>NUCLEOTIDE SEQUENCE [LARGE SCALE GENOMIC DNA]</scope>
    <source>
        <strain evidence="3 4">NEAU-GS14</strain>
    </source>
</reference>
<feature type="domain" description="THUMP-like" evidence="2">
    <location>
        <begin position="309"/>
        <end position="379"/>
    </location>
</feature>
<keyword evidence="4" id="KW-1185">Reference proteome</keyword>
<dbReference type="RefSeq" id="WP_137245724.1">
    <property type="nucleotide sequence ID" value="NZ_SZQA01000002.1"/>
</dbReference>
<sequence length="383" mass="40622">MDPESFARLLTPDGQTALAEACAVLASGASQIAAVTTLRRRFDAGLVAAALTQAGLRRRAAAKFGPDADVMYFTPHGLEQATRPEVAEHRAKRLAGLSVADACCGIGGDLIAQARAGCEVDAVDLDPLTVAVATANTEALGVRARIRVADAAKLDPSAYDALFADPARRTTKGRVFDPAAYSPAWDVILDLIAKASRACLKVAPGIPYEYIPDGMEAEWVSYRGEVKEAVLWSGAEGRRATLLPYGETMTARGVEAGVAPIGRYLYEPDGAAVRAHLVGEVAEIVGGSLIDPQIAYLTADDHVPTPWAAAYRVEEVMPFSLKRLRAALRERKVGAVTIKKRGSAVDVEKLRHDLRLSGEGSAVVVLTRLGTRPVAVLATEMGR</sequence>
<feature type="domain" description="Methyltransferase" evidence="1">
    <location>
        <begin position="99"/>
        <end position="163"/>
    </location>
</feature>
<dbReference type="AlphaFoldDB" id="A0A4U3MQF8"/>
<dbReference type="InterPro" id="IPR041497">
    <property type="entry name" value="Thump-like"/>
</dbReference>
<evidence type="ECO:0000313" key="4">
    <source>
        <dbReference type="Proteomes" id="UP000308705"/>
    </source>
</evidence>
<dbReference type="InterPro" id="IPR029063">
    <property type="entry name" value="SAM-dependent_MTases_sf"/>
</dbReference>
<dbReference type="InterPro" id="IPR041698">
    <property type="entry name" value="Methyltransf_25"/>
</dbReference>
<gene>
    <name evidence="3" type="ORF">FDA94_04525</name>
</gene>
<dbReference type="CDD" id="cd02440">
    <property type="entry name" value="AdoMet_MTases"/>
    <property type="match status" value="1"/>
</dbReference>
<dbReference type="PANTHER" id="PTHR14741">
    <property type="entry name" value="S-ADENOSYLMETHIONINE-DEPENDENT METHYLTRANSFERASE RELATED"/>
    <property type="match status" value="1"/>
</dbReference>
<dbReference type="GO" id="GO:0008168">
    <property type="term" value="F:methyltransferase activity"/>
    <property type="evidence" value="ECO:0007669"/>
    <property type="project" value="UniProtKB-KW"/>
</dbReference>
<name>A0A4U3MQF8_9ACTN</name>
<dbReference type="OrthoDB" id="9810570at2"/>
<evidence type="ECO:0000259" key="2">
    <source>
        <dbReference type="Pfam" id="PF18096"/>
    </source>
</evidence>
<proteinExistence type="predicted"/>
<protein>
    <submittedName>
        <fullName evidence="3">Class I SAM-dependent methyltransferase</fullName>
    </submittedName>
</protein>
<keyword evidence="3" id="KW-0808">Transferase</keyword>
<dbReference type="Pfam" id="PF13649">
    <property type="entry name" value="Methyltransf_25"/>
    <property type="match status" value="1"/>
</dbReference>
<dbReference type="GO" id="GO:0032259">
    <property type="term" value="P:methylation"/>
    <property type="evidence" value="ECO:0007669"/>
    <property type="project" value="UniProtKB-KW"/>
</dbReference>
<comment type="caution">
    <text evidence="3">The sequence shown here is derived from an EMBL/GenBank/DDBJ whole genome shotgun (WGS) entry which is preliminary data.</text>
</comment>
<dbReference type="Proteomes" id="UP000308705">
    <property type="component" value="Unassembled WGS sequence"/>
</dbReference>
<keyword evidence="3" id="KW-0489">Methyltransferase</keyword>